<accession>A0A3L9Y4K3</accession>
<feature type="domain" description="ABC transmembrane type-1" evidence="8">
    <location>
        <begin position="336"/>
        <end position="520"/>
    </location>
</feature>
<dbReference type="GO" id="GO:0055085">
    <property type="term" value="P:transmembrane transport"/>
    <property type="evidence" value="ECO:0007669"/>
    <property type="project" value="InterPro"/>
</dbReference>
<dbReference type="Pfam" id="PF00528">
    <property type="entry name" value="BPD_transp_1"/>
    <property type="match status" value="2"/>
</dbReference>
<evidence type="ECO:0000256" key="1">
    <source>
        <dbReference type="ARBA" id="ARBA00004651"/>
    </source>
</evidence>
<feature type="transmembrane region" description="Helical" evidence="7">
    <location>
        <begin position="29"/>
        <end position="49"/>
    </location>
</feature>
<evidence type="ECO:0000256" key="5">
    <source>
        <dbReference type="ARBA" id="ARBA00022989"/>
    </source>
</evidence>
<feature type="transmembrane region" description="Helical" evidence="7">
    <location>
        <begin position="376"/>
        <end position="395"/>
    </location>
</feature>
<evidence type="ECO:0000256" key="3">
    <source>
        <dbReference type="ARBA" id="ARBA00022475"/>
    </source>
</evidence>
<feature type="transmembrane region" description="Helical" evidence="7">
    <location>
        <begin position="106"/>
        <end position="126"/>
    </location>
</feature>
<keyword evidence="5 7" id="KW-1133">Transmembrane helix</keyword>
<sequence>MILARPLRADQPAQNSPLRGLSRLLSGPLLTLLLWEILGHALADAFVLAPPSAILVYLYENLGLMGRALAVTLTNAAAGFVIGNLAAIALAVLASAWPRSDAVVRGLALLVFCLPLVATGPILRVVFGPGPWPQIVLAALAVYYTTLIPLLVGLRAVPAGWLDLVQSYGRGRLAALLHVRALAALPYLVAGLQIAAPAAFLGAMIGEFTGAERGMGVLTLRAMRSMNVDMTWALATVATVVAVLSYLAIGWLARRFLHHEPPVILATPAGAGNAGRGQGALRGVLLTGAAALLLWWGALTLLDLNPFFAKGPWEVFSALVLAPDAAATRSALAEALGQTAIFLIPGYLAGLAAGALLAMLIVLVPRVAGVAMPLAIALRSVPIITTAPLVVLILGRGALGTVVLVAIMVFFPTFVACLHGLRQAPGRIIDVLDSYAAGPLQQLIRVRIPAMLPAFFAAARMNVPASVLAVTVVEWLATGNGIGSLMALSASLSDYDMLWSSVVLVSILSALGYAGVGLLERRVFRVYAPEQLQ</sequence>
<keyword evidence="6 7" id="KW-0472">Membrane</keyword>
<feature type="transmembrane region" description="Helical" evidence="7">
    <location>
        <begin position="497"/>
        <end position="519"/>
    </location>
</feature>
<feature type="transmembrane region" description="Helical" evidence="7">
    <location>
        <begin position="173"/>
        <end position="196"/>
    </location>
</feature>
<dbReference type="AlphaFoldDB" id="A0A3L9Y4K3"/>
<feature type="transmembrane region" description="Helical" evidence="7">
    <location>
        <begin position="132"/>
        <end position="152"/>
    </location>
</feature>
<feature type="transmembrane region" description="Helical" evidence="7">
    <location>
        <begin position="283"/>
        <end position="302"/>
    </location>
</feature>
<keyword evidence="10" id="KW-1185">Reference proteome</keyword>
<evidence type="ECO:0000259" key="8">
    <source>
        <dbReference type="PROSITE" id="PS50928"/>
    </source>
</evidence>
<feature type="transmembrane region" description="Helical" evidence="7">
    <location>
        <begin position="230"/>
        <end position="253"/>
    </location>
</feature>
<comment type="similarity">
    <text evidence="7">Belongs to the binding-protein-dependent transport system permease family.</text>
</comment>
<dbReference type="PANTHER" id="PTHR30151">
    <property type="entry name" value="ALKANE SULFONATE ABC TRANSPORTER-RELATED, MEMBRANE SUBUNIT"/>
    <property type="match status" value="1"/>
</dbReference>
<dbReference type="EMBL" id="RCNT01000004">
    <property type="protein sequence ID" value="RMA42258.1"/>
    <property type="molecule type" value="Genomic_DNA"/>
</dbReference>
<dbReference type="SUPFAM" id="SSF161098">
    <property type="entry name" value="MetI-like"/>
    <property type="match status" value="2"/>
</dbReference>
<keyword evidence="3" id="KW-1003">Cell membrane</keyword>
<evidence type="ECO:0000256" key="4">
    <source>
        <dbReference type="ARBA" id="ARBA00022692"/>
    </source>
</evidence>
<dbReference type="PROSITE" id="PS50928">
    <property type="entry name" value="ABC_TM1"/>
    <property type="match status" value="2"/>
</dbReference>
<evidence type="ECO:0000256" key="6">
    <source>
        <dbReference type="ARBA" id="ARBA00023136"/>
    </source>
</evidence>
<feature type="transmembrane region" description="Helical" evidence="7">
    <location>
        <begin position="340"/>
        <end position="364"/>
    </location>
</feature>
<dbReference type="GO" id="GO:0005886">
    <property type="term" value="C:plasma membrane"/>
    <property type="evidence" value="ECO:0007669"/>
    <property type="project" value="UniProtKB-SubCell"/>
</dbReference>
<comment type="subcellular location">
    <subcellularLocation>
        <location evidence="1 7">Cell membrane</location>
        <topology evidence="1 7">Multi-pass membrane protein</topology>
    </subcellularLocation>
</comment>
<proteinExistence type="inferred from homology"/>
<dbReference type="PANTHER" id="PTHR30151:SF20">
    <property type="entry name" value="ABC TRANSPORTER PERMEASE PROTEIN HI_0355-RELATED"/>
    <property type="match status" value="1"/>
</dbReference>
<evidence type="ECO:0000313" key="10">
    <source>
        <dbReference type="Proteomes" id="UP000281343"/>
    </source>
</evidence>
<evidence type="ECO:0000313" key="9">
    <source>
        <dbReference type="EMBL" id="RMA42258.1"/>
    </source>
</evidence>
<evidence type="ECO:0000256" key="7">
    <source>
        <dbReference type="RuleBase" id="RU363032"/>
    </source>
</evidence>
<gene>
    <name evidence="9" type="ORF">D9R08_09065</name>
</gene>
<dbReference type="OrthoDB" id="9799271at2"/>
<reference evidence="9 10" key="1">
    <citation type="submission" date="2018-10" db="EMBL/GenBank/DDBJ databases">
        <authorList>
            <person name="Jung H.S."/>
            <person name="Jeon C.O."/>
        </authorList>
    </citation>
    <scope>NUCLEOTIDE SEQUENCE [LARGE SCALE GENOMIC DNA]</scope>
    <source>
        <strain evidence="9 10">MA-7-27</strain>
    </source>
</reference>
<dbReference type="InterPro" id="IPR035906">
    <property type="entry name" value="MetI-like_sf"/>
</dbReference>
<dbReference type="Proteomes" id="UP000281343">
    <property type="component" value="Unassembled WGS sequence"/>
</dbReference>
<dbReference type="RefSeq" id="WP_121897738.1">
    <property type="nucleotide sequence ID" value="NZ_RCNT01000004.1"/>
</dbReference>
<keyword evidence="2 7" id="KW-0813">Transport</keyword>
<comment type="caution">
    <text evidence="9">The sequence shown here is derived from an EMBL/GenBank/DDBJ whole genome shotgun (WGS) entry which is preliminary data.</text>
</comment>
<feature type="transmembrane region" description="Helical" evidence="7">
    <location>
        <begin position="401"/>
        <end position="421"/>
    </location>
</feature>
<dbReference type="Gene3D" id="1.10.3720.10">
    <property type="entry name" value="MetI-like"/>
    <property type="match status" value="2"/>
</dbReference>
<feature type="domain" description="ABC transmembrane type-1" evidence="8">
    <location>
        <begin position="65"/>
        <end position="253"/>
    </location>
</feature>
<evidence type="ECO:0000256" key="2">
    <source>
        <dbReference type="ARBA" id="ARBA00022448"/>
    </source>
</evidence>
<feature type="transmembrane region" description="Helical" evidence="7">
    <location>
        <begin position="69"/>
        <end position="94"/>
    </location>
</feature>
<organism evidence="9 10">
    <name type="scientific">Rhodophyticola porphyridii</name>
    <dbReference type="NCBI Taxonomy" id="1852017"/>
    <lineage>
        <taxon>Bacteria</taxon>
        <taxon>Pseudomonadati</taxon>
        <taxon>Pseudomonadota</taxon>
        <taxon>Alphaproteobacteria</taxon>
        <taxon>Rhodobacterales</taxon>
        <taxon>Roseobacteraceae</taxon>
        <taxon>Rhodophyticola</taxon>
    </lineage>
</organism>
<keyword evidence="4 7" id="KW-0812">Transmembrane</keyword>
<name>A0A3L9Y4K3_9RHOB</name>
<dbReference type="InterPro" id="IPR000515">
    <property type="entry name" value="MetI-like"/>
</dbReference>
<protein>
    <submittedName>
        <fullName evidence="9">ABC transporter permease subunit</fullName>
    </submittedName>
</protein>
<feature type="transmembrane region" description="Helical" evidence="7">
    <location>
        <begin position="454"/>
        <end position="477"/>
    </location>
</feature>